<reference evidence="11" key="1">
    <citation type="journal article" date="2019" name="Int. J. Syst. Evol. Microbiol.">
        <title>The Global Catalogue of Microorganisms (GCM) 10K type strain sequencing project: providing services to taxonomists for standard genome sequencing and annotation.</title>
        <authorList>
            <consortium name="The Broad Institute Genomics Platform"/>
            <consortium name="The Broad Institute Genome Sequencing Center for Infectious Disease"/>
            <person name="Wu L."/>
            <person name="Ma J."/>
        </authorList>
    </citation>
    <scope>NUCLEOTIDE SEQUENCE [LARGE SCALE GENOMIC DNA]</scope>
    <source>
        <strain evidence="11">KCTC 52042</strain>
    </source>
</reference>
<keyword evidence="3 7" id="KW-0812">Transmembrane</keyword>
<protein>
    <submittedName>
        <fullName evidence="10">ABC transporter permease</fullName>
    </submittedName>
</protein>
<comment type="caution">
    <text evidence="10">The sequence shown here is derived from an EMBL/GenBank/DDBJ whole genome shotgun (WGS) entry which is preliminary data.</text>
</comment>
<sequence>MLQKILYNFDIALEAIQRNKLRAFLTSLGIIFGVSSVIAMLAIGTGAQQEVLQQMELLGTNNVIVQPVVEQREGNVNDEGNSGREQNKFSPGLNLKDLESIKEFVPQVERLSPEIMYETSFIRNARIRSGKLVGVNKDYFDITNFKIVEGSNFSDIQIANSEPVAVIGYDVKTRFFGGESPIGKKIKVGHLWLTVIGVIGKKEVSTENIENLGIRNFNLDIYAPATTVLLRFKNRAVLTANDLQSGGGSSVIFMGGAMISSSGGGGGNNSGDGNYNQLDRLIVKVTDTKFSGEIADLLSRMLKRRHNDVVDFEIIVPEQLLQQEQRTKRIFNIVLSSIASISLIVGGIGIMNIMLASVVERYREIGVRMAVGAQKKDIELQFLTEALTISITGGFIGIILGMAFSYAIEASADIATIVTPGSIFISFGVALVIGVVFGYYPAKRAAQHDPVHALRHE</sequence>
<dbReference type="InterPro" id="IPR003838">
    <property type="entry name" value="ABC3_permease_C"/>
</dbReference>
<organism evidence="10 11">
    <name type="scientific">Gracilimonas halophila</name>
    <dbReference type="NCBI Taxonomy" id="1834464"/>
    <lineage>
        <taxon>Bacteria</taxon>
        <taxon>Pseudomonadati</taxon>
        <taxon>Balneolota</taxon>
        <taxon>Balneolia</taxon>
        <taxon>Balneolales</taxon>
        <taxon>Balneolaceae</taxon>
        <taxon>Gracilimonas</taxon>
    </lineage>
</organism>
<keyword evidence="5 7" id="KW-0472">Membrane</keyword>
<dbReference type="InterPro" id="IPR025857">
    <property type="entry name" value="MacB_PCD"/>
</dbReference>
<evidence type="ECO:0000256" key="1">
    <source>
        <dbReference type="ARBA" id="ARBA00004651"/>
    </source>
</evidence>
<dbReference type="Pfam" id="PF02687">
    <property type="entry name" value="FtsX"/>
    <property type="match status" value="1"/>
</dbReference>
<dbReference type="PANTHER" id="PTHR30572:SF4">
    <property type="entry name" value="ABC TRANSPORTER PERMEASE YTRF"/>
    <property type="match status" value="1"/>
</dbReference>
<comment type="similarity">
    <text evidence="6">Belongs to the ABC-4 integral membrane protein family.</text>
</comment>
<dbReference type="PANTHER" id="PTHR30572">
    <property type="entry name" value="MEMBRANE COMPONENT OF TRANSPORTER-RELATED"/>
    <property type="match status" value="1"/>
</dbReference>
<feature type="transmembrane region" description="Helical" evidence="7">
    <location>
        <begin position="414"/>
        <end position="440"/>
    </location>
</feature>
<evidence type="ECO:0000256" key="2">
    <source>
        <dbReference type="ARBA" id="ARBA00022475"/>
    </source>
</evidence>
<evidence type="ECO:0000256" key="7">
    <source>
        <dbReference type="SAM" id="Phobius"/>
    </source>
</evidence>
<dbReference type="Pfam" id="PF12704">
    <property type="entry name" value="MacB_PCD"/>
    <property type="match status" value="1"/>
</dbReference>
<feature type="transmembrane region" description="Helical" evidence="7">
    <location>
        <begin position="330"/>
        <end position="359"/>
    </location>
</feature>
<keyword evidence="11" id="KW-1185">Reference proteome</keyword>
<dbReference type="EMBL" id="JBHULI010000001">
    <property type="protein sequence ID" value="MFD2530953.1"/>
    <property type="molecule type" value="Genomic_DNA"/>
</dbReference>
<dbReference type="RefSeq" id="WP_390297071.1">
    <property type="nucleotide sequence ID" value="NZ_JBHULI010000001.1"/>
</dbReference>
<keyword evidence="2" id="KW-1003">Cell membrane</keyword>
<proteinExistence type="inferred from homology"/>
<evidence type="ECO:0000256" key="5">
    <source>
        <dbReference type="ARBA" id="ARBA00023136"/>
    </source>
</evidence>
<evidence type="ECO:0000256" key="4">
    <source>
        <dbReference type="ARBA" id="ARBA00022989"/>
    </source>
</evidence>
<comment type="subcellular location">
    <subcellularLocation>
        <location evidence="1">Cell membrane</location>
        <topology evidence="1">Multi-pass membrane protein</topology>
    </subcellularLocation>
</comment>
<evidence type="ECO:0000256" key="6">
    <source>
        <dbReference type="ARBA" id="ARBA00038076"/>
    </source>
</evidence>
<feature type="transmembrane region" description="Helical" evidence="7">
    <location>
        <begin position="380"/>
        <end position="408"/>
    </location>
</feature>
<keyword evidence="4 7" id="KW-1133">Transmembrane helix</keyword>
<feature type="domain" description="MacB-like periplasmic core" evidence="9">
    <location>
        <begin position="24"/>
        <end position="232"/>
    </location>
</feature>
<feature type="domain" description="ABC3 transporter permease C-terminal" evidence="8">
    <location>
        <begin position="337"/>
        <end position="450"/>
    </location>
</feature>
<dbReference type="InterPro" id="IPR050250">
    <property type="entry name" value="Macrolide_Exporter_MacB"/>
</dbReference>
<name>A0ABW5JHT4_9BACT</name>
<evidence type="ECO:0000259" key="9">
    <source>
        <dbReference type="Pfam" id="PF12704"/>
    </source>
</evidence>
<accession>A0ABW5JHT4</accession>
<evidence type="ECO:0000256" key="3">
    <source>
        <dbReference type="ARBA" id="ARBA00022692"/>
    </source>
</evidence>
<evidence type="ECO:0000259" key="8">
    <source>
        <dbReference type="Pfam" id="PF02687"/>
    </source>
</evidence>
<evidence type="ECO:0000313" key="10">
    <source>
        <dbReference type="EMBL" id="MFD2530953.1"/>
    </source>
</evidence>
<evidence type="ECO:0000313" key="11">
    <source>
        <dbReference type="Proteomes" id="UP001597460"/>
    </source>
</evidence>
<dbReference type="Proteomes" id="UP001597460">
    <property type="component" value="Unassembled WGS sequence"/>
</dbReference>
<feature type="transmembrane region" description="Helical" evidence="7">
    <location>
        <begin position="21"/>
        <end position="43"/>
    </location>
</feature>
<gene>
    <name evidence="10" type="ORF">ACFSVN_00670</name>
</gene>